<dbReference type="SUPFAM" id="SSF54616">
    <property type="entry name" value="DNA-binding domain of Mlu1-box binding protein MBP1"/>
    <property type="match status" value="1"/>
</dbReference>
<proteinExistence type="predicted"/>
<reference evidence="2 3" key="1">
    <citation type="journal article" date="2014" name="Appl. Environ. Microbiol.">
        <title>Elucidation of insertion elements encoded on plasmids and in vitro construction of shuttle vectors from the toxic cyanobacterium Planktothrix.</title>
        <authorList>
            <person name="Christiansen G."/>
            <person name="Goesmann A."/>
            <person name="Kurmayer R."/>
        </authorList>
    </citation>
    <scope>NUCLEOTIDE SEQUENCE [LARGE SCALE GENOMIC DNA]</scope>
    <source>
        <strain evidence="2 3">NIVA-CYA 126/8</strain>
        <plasmid evidence="2">pPA115</plasmid>
    </source>
</reference>
<protein>
    <submittedName>
        <fullName evidence="2">Putative DNA-damage-inducible protein D</fullName>
    </submittedName>
</protein>
<dbReference type="SMART" id="SM01252">
    <property type="entry name" value="KilA-N"/>
    <property type="match status" value="1"/>
</dbReference>
<dbReference type="HOGENOM" id="CLU_084196_0_0_3"/>
<dbReference type="InterPro" id="IPR036887">
    <property type="entry name" value="HTH_APSES_sf"/>
</dbReference>
<dbReference type="GO" id="GO:0003677">
    <property type="term" value="F:DNA binding"/>
    <property type="evidence" value="ECO:0007669"/>
    <property type="project" value="InterPro"/>
</dbReference>
<evidence type="ECO:0000313" key="2">
    <source>
        <dbReference type="EMBL" id="KEI65268.1"/>
    </source>
</evidence>
<dbReference type="PROSITE" id="PS51301">
    <property type="entry name" value="KILA_N"/>
    <property type="match status" value="1"/>
</dbReference>
<keyword evidence="2" id="KW-0614">Plasmid</keyword>
<dbReference type="PATRIC" id="fig|388467.6.peg.4694"/>
<organism evidence="2 3">
    <name type="scientific">Planktothrix agardhii (strain NIVA-CYA 126/8)</name>
    <dbReference type="NCBI Taxonomy" id="388467"/>
    <lineage>
        <taxon>Bacteria</taxon>
        <taxon>Bacillati</taxon>
        <taxon>Cyanobacteriota</taxon>
        <taxon>Cyanophyceae</taxon>
        <taxon>Oscillatoriophycideae</taxon>
        <taxon>Oscillatoriales</taxon>
        <taxon>Microcoleaceae</taxon>
        <taxon>Planktothrix</taxon>
    </lineage>
</organism>
<geneLocation type="plasmid" evidence="2 3">
    <name>pPA115</name>
</geneLocation>
<keyword evidence="3" id="KW-1185">Reference proteome</keyword>
<sequence>MSSTLFQNLSQHPLTRMAIIKPFKHHNNHQIATSPIGEVFRIMAGKNLVPLKYQDTLITFDKTNNLVNLKQLWKAANSPKGKEPPRWLKLDQSAEFIFVLEKKLNVNLNDILKTVPGRGGGTWGHWQIALAYAKYLDPDLHIQVNEWARRYVEEEIEPEKGVDRSIKNWKRQGKSDQWIQTRLENKQVRHQLTSTLQQHGVSQSFHYANCTNAIYQEVLGGTAQQLKEKNGLAKKASLRDNLSRVEVAALGLAEALAEEDIQENQRYGFQQCLQSCDNAGGKVKRALS</sequence>
<gene>
    <name evidence="2" type="ORF">A19Y_9070</name>
</gene>
<dbReference type="AlphaFoldDB" id="A0A073CCC0"/>
<evidence type="ECO:0000313" key="3">
    <source>
        <dbReference type="Proteomes" id="UP000027395"/>
    </source>
</evidence>
<accession>A0A073CCC0</accession>
<name>A0A073CCC0_PLAA1</name>
<dbReference type="InterPro" id="IPR018004">
    <property type="entry name" value="KilA/APSES_HTH"/>
</dbReference>
<dbReference type="Pfam" id="PF04383">
    <property type="entry name" value="KilA-N"/>
    <property type="match status" value="1"/>
</dbReference>
<evidence type="ECO:0000259" key="1">
    <source>
        <dbReference type="PROSITE" id="PS51301"/>
    </source>
</evidence>
<dbReference type="Proteomes" id="UP000027395">
    <property type="component" value="Plasmid pPA115"/>
</dbReference>
<dbReference type="InterPro" id="IPR017880">
    <property type="entry name" value="KilA_N"/>
</dbReference>
<feature type="domain" description="KilA-N" evidence="1">
    <location>
        <begin position="47"/>
        <end position="151"/>
    </location>
</feature>
<dbReference type="EMBL" id="CM002804">
    <property type="protein sequence ID" value="KEI65268.1"/>
    <property type="molecule type" value="Genomic_DNA"/>
</dbReference>